<dbReference type="EMBL" id="KV722379">
    <property type="protein sequence ID" value="OCH91795.1"/>
    <property type="molecule type" value="Genomic_DNA"/>
</dbReference>
<dbReference type="OrthoDB" id="10252502at2759"/>
<dbReference type="UniPathway" id="UPA00196"/>
<dbReference type="PANTHER" id="PTHR12468:SF2">
    <property type="entry name" value="GPI MANNOSYLTRANSFERASE 2"/>
    <property type="match status" value="1"/>
</dbReference>
<gene>
    <name evidence="13" type="ORF">OBBRIDRAFT_791903</name>
</gene>
<keyword evidence="9 12" id="KW-0256">Endoplasmic reticulum</keyword>
<comment type="caution">
    <text evidence="12">Lacks conserved residue(s) required for the propagation of feature annotation.</text>
</comment>
<evidence type="ECO:0000256" key="7">
    <source>
        <dbReference type="ARBA" id="ARBA00022679"/>
    </source>
</evidence>
<feature type="transmembrane region" description="Helical" evidence="12">
    <location>
        <begin position="146"/>
        <end position="169"/>
    </location>
</feature>
<feature type="transmembrane region" description="Helical" evidence="12">
    <location>
        <begin position="230"/>
        <end position="249"/>
    </location>
</feature>
<keyword evidence="6 12" id="KW-0328">Glycosyltransferase</keyword>
<evidence type="ECO:0000256" key="4">
    <source>
        <dbReference type="ARBA" id="ARBA00013795"/>
    </source>
</evidence>
<protein>
    <recommendedName>
        <fullName evidence="4 12">GPI mannosyltransferase 2</fullName>
        <ecNumber evidence="12">2.4.1.-</ecNumber>
    </recommendedName>
</protein>
<comment type="subcellular location">
    <subcellularLocation>
        <location evidence="1 12">Endoplasmic reticulum membrane</location>
        <topology evidence="1 12">Multi-pass membrane protein</topology>
    </subcellularLocation>
</comment>
<dbReference type="Proteomes" id="UP000250043">
    <property type="component" value="Unassembled WGS sequence"/>
</dbReference>
<sequence length="428" mass="47465">MSPPTGIVADHTRTLRVLSLLSYALTALLAYLASFLPLFDSSPLAILDKTSGTWTSAVAYPLLRWDAFYFGHIAQHGYVYEQQWAFFPGTPLVMRGVAELLRFSGVAESGSGWETVLLGGALAACLCDSTTTLYRLSLHHLHSPSLAFLAALLSLLPSSPMTLRFAPYSEPFFTLLSYRGMLYCAREQWFGATCAFALAAAFRSNGIMLGGFILWGLVAEPLLSRRCVSLANVLYAFLLTLSMAFPFIYHQYLAYCAFCQDTISIAPWCTSFPPSIYSYVQARYWGVGFLEYWTLQQLPNFLLAAPVLILLLSFCTHYVLHALIPRLRLALSGKSFNAPISGPDGSVAPFLDPSLAPHAIHTLILTLLLLFNSHTQIALRLAASVPLTYWAAARLVLERPRWSWWWVAWSVVWGAVSVVLWTVFLPPA</sequence>
<evidence type="ECO:0000256" key="1">
    <source>
        <dbReference type="ARBA" id="ARBA00004477"/>
    </source>
</evidence>
<keyword evidence="14" id="KW-1185">Reference proteome</keyword>
<evidence type="ECO:0000313" key="14">
    <source>
        <dbReference type="Proteomes" id="UP000250043"/>
    </source>
</evidence>
<accession>A0A8E2DKS1</accession>
<reference evidence="13 14" key="1">
    <citation type="submission" date="2016-07" db="EMBL/GenBank/DDBJ databases">
        <title>Draft genome of the white-rot fungus Obba rivulosa 3A-2.</title>
        <authorList>
            <consortium name="DOE Joint Genome Institute"/>
            <person name="Miettinen O."/>
            <person name="Riley R."/>
            <person name="Acob R."/>
            <person name="Barry K."/>
            <person name="Cullen D."/>
            <person name="De Vries R."/>
            <person name="Hainaut M."/>
            <person name="Hatakka A."/>
            <person name="Henrissat B."/>
            <person name="Hilden K."/>
            <person name="Kuo R."/>
            <person name="Labutti K."/>
            <person name="Lipzen A."/>
            <person name="Makela M.R."/>
            <person name="Sandor L."/>
            <person name="Spatafora J.W."/>
            <person name="Grigoriev I.V."/>
            <person name="Hibbett D.S."/>
        </authorList>
    </citation>
    <scope>NUCLEOTIDE SEQUENCE [LARGE SCALE GENOMIC DNA]</scope>
    <source>
        <strain evidence="13 14">3A-2</strain>
    </source>
</reference>
<feature type="transmembrane region" description="Helical" evidence="12">
    <location>
        <begin position="301"/>
        <end position="324"/>
    </location>
</feature>
<evidence type="ECO:0000256" key="10">
    <source>
        <dbReference type="ARBA" id="ARBA00022989"/>
    </source>
</evidence>
<keyword evidence="11 12" id="KW-0472">Membrane</keyword>
<dbReference type="Pfam" id="PF04188">
    <property type="entry name" value="Mannosyl_trans2"/>
    <property type="match status" value="1"/>
</dbReference>
<keyword evidence="8 12" id="KW-0812">Transmembrane</keyword>
<evidence type="ECO:0000313" key="13">
    <source>
        <dbReference type="EMBL" id="OCH91795.1"/>
    </source>
</evidence>
<name>A0A8E2DKS1_9APHY</name>
<dbReference type="EC" id="2.4.1.-" evidence="12"/>
<organism evidence="13 14">
    <name type="scientific">Obba rivulosa</name>
    <dbReference type="NCBI Taxonomy" id="1052685"/>
    <lineage>
        <taxon>Eukaryota</taxon>
        <taxon>Fungi</taxon>
        <taxon>Dikarya</taxon>
        <taxon>Basidiomycota</taxon>
        <taxon>Agaricomycotina</taxon>
        <taxon>Agaricomycetes</taxon>
        <taxon>Polyporales</taxon>
        <taxon>Gelatoporiaceae</taxon>
        <taxon>Obba</taxon>
    </lineage>
</organism>
<comment type="similarity">
    <text evidence="3 12">Belongs to the PIGV family.</text>
</comment>
<dbReference type="GO" id="GO:0005789">
    <property type="term" value="C:endoplasmic reticulum membrane"/>
    <property type="evidence" value="ECO:0007669"/>
    <property type="project" value="UniProtKB-SubCell"/>
</dbReference>
<keyword evidence="7 12" id="KW-0808">Transferase</keyword>
<keyword evidence="10 12" id="KW-1133">Transmembrane helix</keyword>
<dbReference type="GO" id="GO:0006506">
    <property type="term" value="P:GPI anchor biosynthetic process"/>
    <property type="evidence" value="ECO:0007669"/>
    <property type="project" value="UniProtKB-UniPathway"/>
</dbReference>
<evidence type="ECO:0000256" key="5">
    <source>
        <dbReference type="ARBA" id="ARBA00022502"/>
    </source>
</evidence>
<feature type="transmembrane region" description="Helical" evidence="12">
    <location>
        <begin position="404"/>
        <end position="424"/>
    </location>
</feature>
<dbReference type="GO" id="GO:0004376">
    <property type="term" value="F:GPI mannosyltransferase activity"/>
    <property type="evidence" value="ECO:0007669"/>
    <property type="project" value="InterPro"/>
</dbReference>
<evidence type="ECO:0000256" key="6">
    <source>
        <dbReference type="ARBA" id="ARBA00022676"/>
    </source>
</evidence>
<evidence type="ECO:0000256" key="11">
    <source>
        <dbReference type="ARBA" id="ARBA00023136"/>
    </source>
</evidence>
<evidence type="ECO:0000256" key="8">
    <source>
        <dbReference type="ARBA" id="ARBA00022692"/>
    </source>
</evidence>
<evidence type="ECO:0000256" key="2">
    <source>
        <dbReference type="ARBA" id="ARBA00004687"/>
    </source>
</evidence>
<keyword evidence="5 12" id="KW-0337">GPI-anchor biosynthesis</keyword>
<evidence type="ECO:0000256" key="12">
    <source>
        <dbReference type="RuleBase" id="RU363112"/>
    </source>
</evidence>
<dbReference type="GO" id="GO:0000009">
    <property type="term" value="F:alpha-1,6-mannosyltransferase activity"/>
    <property type="evidence" value="ECO:0007669"/>
    <property type="project" value="InterPro"/>
</dbReference>
<dbReference type="GO" id="GO:0031501">
    <property type="term" value="C:mannosyltransferase complex"/>
    <property type="evidence" value="ECO:0007669"/>
    <property type="project" value="TreeGrafter"/>
</dbReference>
<evidence type="ECO:0000256" key="3">
    <source>
        <dbReference type="ARBA" id="ARBA00008698"/>
    </source>
</evidence>
<dbReference type="PANTHER" id="PTHR12468">
    <property type="entry name" value="GPI MANNOSYLTRANSFERASE 2"/>
    <property type="match status" value="1"/>
</dbReference>
<evidence type="ECO:0000256" key="9">
    <source>
        <dbReference type="ARBA" id="ARBA00022824"/>
    </source>
</evidence>
<comment type="pathway">
    <text evidence="2 12">Glycolipid biosynthesis; glycosylphosphatidylinositol-anchor biosynthesis.</text>
</comment>
<feature type="transmembrane region" description="Helical" evidence="12">
    <location>
        <begin position="20"/>
        <end position="39"/>
    </location>
</feature>
<feature type="transmembrane region" description="Helical" evidence="12">
    <location>
        <begin position="189"/>
        <end position="218"/>
    </location>
</feature>
<dbReference type="AlphaFoldDB" id="A0A8E2DKS1"/>
<proteinExistence type="inferred from homology"/>
<comment type="function">
    <text evidence="12">Mannosyltransferase involved in glycosylphosphatidylinositol-anchor biosynthesis.</text>
</comment>
<dbReference type="InterPro" id="IPR007315">
    <property type="entry name" value="PIG-V/Gpi18"/>
</dbReference>